<evidence type="ECO:0000259" key="2">
    <source>
        <dbReference type="PROSITE" id="PS51212"/>
    </source>
</evidence>
<keyword evidence="1" id="KW-0732">Signal</keyword>
<feature type="domain" description="WSC" evidence="2">
    <location>
        <begin position="379"/>
        <end position="471"/>
    </location>
</feature>
<accession>A0AAN6ITQ3</accession>
<protein>
    <recommendedName>
        <fullName evidence="2">WSC domain-containing protein</fullName>
    </recommendedName>
</protein>
<dbReference type="PANTHER" id="PTHR43662">
    <property type="match status" value="1"/>
</dbReference>
<dbReference type="InterPro" id="IPR002889">
    <property type="entry name" value="WSC_carb-bd"/>
</dbReference>
<feature type="domain" description="WSC" evidence="2">
    <location>
        <begin position="607"/>
        <end position="710"/>
    </location>
</feature>
<feature type="chain" id="PRO_5042904333" description="WSC domain-containing protein" evidence="1">
    <location>
        <begin position="23"/>
        <end position="711"/>
    </location>
</feature>
<proteinExistence type="predicted"/>
<dbReference type="Pfam" id="PF09362">
    <property type="entry name" value="DUF1996"/>
    <property type="match status" value="1"/>
</dbReference>
<feature type="domain" description="WSC" evidence="2">
    <location>
        <begin position="496"/>
        <end position="589"/>
    </location>
</feature>
<dbReference type="SMART" id="SM00321">
    <property type="entry name" value="WSC"/>
    <property type="match status" value="3"/>
</dbReference>
<dbReference type="Pfam" id="PF01822">
    <property type="entry name" value="WSC"/>
    <property type="match status" value="3"/>
</dbReference>
<evidence type="ECO:0000313" key="4">
    <source>
        <dbReference type="Proteomes" id="UP001161757"/>
    </source>
</evidence>
<gene>
    <name evidence="3" type="ORF">HRR80_008981</name>
</gene>
<dbReference type="PROSITE" id="PS51212">
    <property type="entry name" value="WSC"/>
    <property type="match status" value="3"/>
</dbReference>
<name>A0AAN6ITQ3_EXODE</name>
<reference evidence="3" key="1">
    <citation type="submission" date="2023-01" db="EMBL/GenBank/DDBJ databases">
        <title>Exophiala dermititidis isolated from Cystic Fibrosis Patient.</title>
        <authorList>
            <person name="Kurbessoian T."/>
            <person name="Crocker A."/>
            <person name="Murante D."/>
            <person name="Hogan D.A."/>
            <person name="Stajich J.E."/>
        </authorList>
    </citation>
    <scope>NUCLEOTIDE SEQUENCE</scope>
    <source>
        <strain evidence="3">Ex8</strain>
    </source>
</reference>
<dbReference type="AlphaFoldDB" id="A0AAN6ITQ3"/>
<organism evidence="3 4">
    <name type="scientific">Exophiala dermatitidis</name>
    <name type="common">Black yeast-like fungus</name>
    <name type="synonym">Wangiella dermatitidis</name>
    <dbReference type="NCBI Taxonomy" id="5970"/>
    <lineage>
        <taxon>Eukaryota</taxon>
        <taxon>Fungi</taxon>
        <taxon>Dikarya</taxon>
        <taxon>Ascomycota</taxon>
        <taxon>Pezizomycotina</taxon>
        <taxon>Eurotiomycetes</taxon>
        <taxon>Chaetothyriomycetidae</taxon>
        <taxon>Chaetothyriales</taxon>
        <taxon>Herpotrichiellaceae</taxon>
        <taxon>Exophiala</taxon>
    </lineage>
</organism>
<dbReference type="EMBL" id="JAJGCB010000029">
    <property type="protein sequence ID" value="KAJ8987046.1"/>
    <property type="molecule type" value="Genomic_DNA"/>
</dbReference>
<feature type="signal peptide" evidence="1">
    <location>
        <begin position="1"/>
        <end position="22"/>
    </location>
</feature>
<dbReference type="PANTHER" id="PTHR43662:SF3">
    <property type="entry name" value="DOMAIN PROTEIN, PUTATIVE (AFU_ORTHOLOGUE AFUA_6G11970)-RELATED"/>
    <property type="match status" value="1"/>
</dbReference>
<dbReference type="InterPro" id="IPR018535">
    <property type="entry name" value="DUF1996"/>
</dbReference>
<evidence type="ECO:0000313" key="3">
    <source>
        <dbReference type="EMBL" id="KAJ8987046.1"/>
    </source>
</evidence>
<evidence type="ECO:0000256" key="1">
    <source>
        <dbReference type="SAM" id="SignalP"/>
    </source>
</evidence>
<comment type="caution">
    <text evidence="3">The sequence shown here is derived from an EMBL/GenBank/DDBJ whole genome shotgun (WGS) entry which is preliminary data.</text>
</comment>
<sequence length="711" mass="74818">MKLSMKVSTALGLASWLGSADAFWRVTCGLAQTGRIDPIIDPGAVSGHVHIISGATNINTTSDYDSVTAAACTSCSIQKDKSAYWTPLLYYQYANGSFVDVPNDGTVVYYLGRGEDRRNIIPFPPGFRMLSGNPSKRSYDNTTMTYGNKTYSSRPVADRVSFACINYDSPSPETPNLASTDCPQGLRAQIQFQSCWDGVNLYKSDQSHVAYMSQIDNGVCPPTHPKPLPHLFYEIYYFPNRLDTSDGGRFVFSQGDTTGYGFHGDFLNGWDTQVLTDGIAQCLNDVDSGAISECPPLYASQDDYSSTNCPERPAIVNEQVRGILPKLPGCNEVTSGPADVPQGVCSTQPGFNNVTNTDGQTTVVPVVNETSVVLSSGSTALYSGCYVEGTSSRALTGASYTDSTGMTSASCGAFCQSKGFNVFGTEYSKECYCGIAISTASTSQSDCAMVCSGNRTEYCGGPSRLSVWSVTSSSGSSSTTSTSSSASASATPSLAGATYIGCYSDNTGGQRALSSRTTDKNMTLELCAQTAQTSNRKYFGLEYAGECWAGDTLASTASAIADTNCNMKCKGNAGEICGGSNALSLFENKQYIKPSNPASVNANSTAQYAYQGCYTEGSGGRALGGSGSGTSYSTTDGTSMSVDLCVQTCNTRGFTWAGVEYAKECYCNIAGPVNGAVLAAGGDGDCSMLCVGNKTEYCGGSSRVSVYQLQA</sequence>
<dbReference type="Proteomes" id="UP001161757">
    <property type="component" value="Unassembled WGS sequence"/>
</dbReference>